<dbReference type="Proteomes" id="UP000034189">
    <property type="component" value="Chromosome"/>
</dbReference>
<feature type="transmembrane region" description="Helical" evidence="1">
    <location>
        <begin position="314"/>
        <end position="336"/>
    </location>
</feature>
<keyword evidence="1" id="KW-0472">Membrane</keyword>
<organism evidence="2 3">
    <name type="scientific">Paenibacillus durus ATCC 35681</name>
    <dbReference type="NCBI Taxonomy" id="1333534"/>
    <lineage>
        <taxon>Bacteria</taxon>
        <taxon>Bacillati</taxon>
        <taxon>Bacillota</taxon>
        <taxon>Bacilli</taxon>
        <taxon>Bacillales</taxon>
        <taxon>Paenibacillaceae</taxon>
        <taxon>Paenibacillus</taxon>
    </lineage>
</organism>
<evidence type="ECO:0000256" key="1">
    <source>
        <dbReference type="SAM" id="Phobius"/>
    </source>
</evidence>
<feature type="transmembrane region" description="Helical" evidence="1">
    <location>
        <begin position="12"/>
        <end position="38"/>
    </location>
</feature>
<feature type="transmembrane region" description="Helical" evidence="1">
    <location>
        <begin position="357"/>
        <end position="380"/>
    </location>
</feature>
<dbReference type="HOGENOM" id="CLU_051663_0_0_9"/>
<keyword evidence="1" id="KW-0812">Transmembrane</keyword>
<dbReference type="RefSeq" id="WP_025696839.1">
    <property type="nucleotide sequence ID" value="NZ_ASQQ01000470.1"/>
</dbReference>
<evidence type="ECO:0000313" key="2">
    <source>
        <dbReference type="EMBL" id="AKG35999.1"/>
    </source>
</evidence>
<dbReference type="EMBL" id="CP011114">
    <property type="protein sequence ID" value="AKG35999.1"/>
    <property type="molecule type" value="Genomic_DNA"/>
</dbReference>
<evidence type="ECO:0008006" key="4">
    <source>
        <dbReference type="Google" id="ProtNLM"/>
    </source>
</evidence>
<proteinExistence type="predicted"/>
<gene>
    <name evidence="2" type="ORF">VK70_16720</name>
</gene>
<accession>A0A0F7FB69</accession>
<dbReference type="AlphaFoldDB" id="A0A0F7FB69"/>
<dbReference type="OrthoDB" id="5022643at2"/>
<sequence length="429" mass="50130">MIIRELKHYFFAYKATIIFLVLHLTAFFILVGTFLTFIEQLNYESKHLQNIYDGKAVYQLLDGYYDGEDYQNFISRPNYLSILKNYYKELNSASNFNYLAMFDHPILLKSDQPLEPFGQGYERGAEINRFTSGTEVFTEVKSLQINEKVPVFFELKAEDGRLWNQQDFENPQEIMPVVMGNSYKSFFKIGEKIEIEYYGEIIKAKIIGFLKKNSKIYYQASSEFYLDEHLLLPYQSHGNPVTKEDELFQRKNYFAMDNGYIITDNTPKANQLMMQRVEAISKKTSFGSYSFINLNPHFAKYRGLLTVMLENKGLAFAIFITTLVLNIIIISIIFLLQQKRRFASFYVHYINGASQKFLLTSQWLEISSLLLVACIFSGVILRNILKIGEISILIYMLGICIMMIFIIHFLIRNGLKKTYFLKTNDDERN</sequence>
<feature type="transmembrane region" description="Helical" evidence="1">
    <location>
        <begin position="392"/>
        <end position="411"/>
    </location>
</feature>
<name>A0A0F7FB69_PAEDU</name>
<dbReference type="PATRIC" id="fig|1333534.5.peg.3678"/>
<reference evidence="2 3" key="2">
    <citation type="journal article" date="2016" name="Genome Announc.">
        <title>Genome Sequence of a Gram-Positive Diazotroph, Paenibacillus durus Type Strain ATCC 35681.</title>
        <authorList>
            <person name="Halim M.A."/>
            <person name="Rahman A.Y."/>
            <person name="Sim K.S."/>
            <person name="Yam H.C."/>
            <person name="Rahim A.A."/>
            <person name="Ghazali A.H."/>
            <person name="Najimudin N."/>
        </authorList>
    </citation>
    <scope>NUCLEOTIDE SEQUENCE [LARGE SCALE GENOMIC DNA]</scope>
    <source>
        <strain evidence="2 3">ATCC 35681</strain>
    </source>
</reference>
<evidence type="ECO:0000313" key="3">
    <source>
        <dbReference type="Proteomes" id="UP000034189"/>
    </source>
</evidence>
<reference evidence="2 3" key="1">
    <citation type="submission" date="2015-03" db="EMBL/GenBank/DDBJ databases">
        <authorList>
            <person name="Abdul Halim M."/>
        </authorList>
    </citation>
    <scope>NUCLEOTIDE SEQUENCE [LARGE SCALE GENOMIC DNA]</scope>
    <source>
        <strain evidence="2 3">ATCC 35681</strain>
    </source>
</reference>
<keyword evidence="1" id="KW-1133">Transmembrane helix</keyword>
<protein>
    <recommendedName>
        <fullName evidence="4">MacB-like periplasmic core domain-containing protein</fullName>
    </recommendedName>
</protein>